<sequence>MAIKLPKSLLWISESTVEALLKFYDYPHPKKTGEIIEGYDKGHALRTAKMCAAVARHLGHDKKVVCDYQIACLLHDLGRAGLDEKLFGKIWSWANAHEIPTRPLEWREKYPETEYGNETEAFWDMYCSQLQEIGVENTDWAKEQIEMRLGYARRFNKQIKNIKPKLKKHGIEWSDWMEKVILYYYYPEKMDNAPDWTRKFGEILVACEQLEAYSNRTRGKDYYNRGNESFIQAFDYLESLKKKRLISGSVLSALRNLIADGLFDNILKDARNGNISKEELNYLRSINTEDYVCLS</sequence>
<feature type="domain" description="HD" evidence="1">
    <location>
        <begin position="43"/>
        <end position="99"/>
    </location>
</feature>
<dbReference type="InterPro" id="IPR003607">
    <property type="entry name" value="HD/PDEase_dom"/>
</dbReference>
<dbReference type="InterPro" id="IPR006674">
    <property type="entry name" value="HD_domain"/>
</dbReference>
<dbReference type="AlphaFoldDB" id="A0A381WWZ7"/>
<dbReference type="CDD" id="cd00077">
    <property type="entry name" value="HDc"/>
    <property type="match status" value="1"/>
</dbReference>
<protein>
    <recommendedName>
        <fullName evidence="1">HD domain-containing protein</fullName>
    </recommendedName>
</protein>
<organism evidence="2">
    <name type="scientific">marine metagenome</name>
    <dbReference type="NCBI Taxonomy" id="408172"/>
    <lineage>
        <taxon>unclassified sequences</taxon>
        <taxon>metagenomes</taxon>
        <taxon>ecological metagenomes</taxon>
    </lineage>
</organism>
<reference evidence="2" key="1">
    <citation type="submission" date="2018-05" db="EMBL/GenBank/DDBJ databases">
        <authorList>
            <person name="Lanie J.A."/>
            <person name="Ng W.-L."/>
            <person name="Kazmierczak K.M."/>
            <person name="Andrzejewski T.M."/>
            <person name="Davidsen T.M."/>
            <person name="Wayne K.J."/>
            <person name="Tettelin H."/>
            <person name="Glass J.I."/>
            <person name="Rusch D."/>
            <person name="Podicherti R."/>
            <person name="Tsui H.-C.T."/>
            <person name="Winkler M.E."/>
        </authorList>
    </citation>
    <scope>NUCLEOTIDE SEQUENCE</scope>
</reference>
<dbReference type="SUPFAM" id="SSF109604">
    <property type="entry name" value="HD-domain/PDEase-like"/>
    <property type="match status" value="1"/>
</dbReference>
<evidence type="ECO:0000259" key="1">
    <source>
        <dbReference type="Pfam" id="PF01966"/>
    </source>
</evidence>
<evidence type="ECO:0000313" key="2">
    <source>
        <dbReference type="EMBL" id="SVA56463.1"/>
    </source>
</evidence>
<accession>A0A381WWZ7</accession>
<proteinExistence type="predicted"/>
<dbReference type="Gene3D" id="1.10.3210.10">
    <property type="entry name" value="Hypothetical protein af1432"/>
    <property type="match status" value="1"/>
</dbReference>
<dbReference type="Pfam" id="PF01966">
    <property type="entry name" value="HD"/>
    <property type="match status" value="1"/>
</dbReference>
<gene>
    <name evidence="2" type="ORF">METZ01_LOCUS109317</name>
</gene>
<dbReference type="EMBL" id="UINC01013010">
    <property type="protein sequence ID" value="SVA56463.1"/>
    <property type="molecule type" value="Genomic_DNA"/>
</dbReference>
<name>A0A381WWZ7_9ZZZZ</name>